<name>A0A370GQN8_9BACI</name>
<gene>
    <name evidence="2" type="ORF">DFR59_102194</name>
</gene>
<feature type="transmembrane region" description="Helical" evidence="1">
    <location>
        <begin position="77"/>
        <end position="95"/>
    </location>
</feature>
<keyword evidence="1" id="KW-1133">Transmembrane helix</keyword>
<keyword evidence="3" id="KW-1185">Reference proteome</keyword>
<dbReference type="AlphaFoldDB" id="A0A370GQN8"/>
<proteinExistence type="predicted"/>
<evidence type="ECO:0000313" key="2">
    <source>
        <dbReference type="EMBL" id="RDI45566.1"/>
    </source>
</evidence>
<evidence type="ECO:0008006" key="4">
    <source>
        <dbReference type="Google" id="ProtNLM"/>
    </source>
</evidence>
<feature type="transmembrane region" description="Helical" evidence="1">
    <location>
        <begin position="6"/>
        <end position="22"/>
    </location>
</feature>
<evidence type="ECO:0000256" key="1">
    <source>
        <dbReference type="SAM" id="Phobius"/>
    </source>
</evidence>
<organism evidence="2 3">
    <name type="scientific">Falsibacillus pallidus</name>
    <dbReference type="NCBI Taxonomy" id="493781"/>
    <lineage>
        <taxon>Bacteria</taxon>
        <taxon>Bacillati</taxon>
        <taxon>Bacillota</taxon>
        <taxon>Bacilli</taxon>
        <taxon>Bacillales</taxon>
        <taxon>Bacillaceae</taxon>
        <taxon>Falsibacillus</taxon>
    </lineage>
</organism>
<comment type="caution">
    <text evidence="2">The sequence shown here is derived from an EMBL/GenBank/DDBJ whole genome shotgun (WGS) entry which is preliminary data.</text>
</comment>
<protein>
    <recommendedName>
        <fullName evidence="4">DUF3784 domain-containing protein</fullName>
    </recommendedName>
</protein>
<evidence type="ECO:0000313" key="3">
    <source>
        <dbReference type="Proteomes" id="UP000255326"/>
    </source>
</evidence>
<reference evidence="2 3" key="1">
    <citation type="submission" date="2018-07" db="EMBL/GenBank/DDBJ databases">
        <title>Genomic Encyclopedia of Type Strains, Phase IV (KMG-IV): sequencing the most valuable type-strain genomes for metagenomic binning, comparative biology and taxonomic classification.</title>
        <authorList>
            <person name="Goeker M."/>
        </authorList>
    </citation>
    <scope>NUCLEOTIDE SEQUENCE [LARGE SCALE GENOMIC DNA]</scope>
    <source>
        <strain evidence="2 3">DSM 25281</strain>
    </source>
</reference>
<keyword evidence="1" id="KW-0472">Membrane</keyword>
<keyword evidence="1" id="KW-0812">Transmembrane</keyword>
<dbReference type="Proteomes" id="UP000255326">
    <property type="component" value="Unassembled WGS sequence"/>
</dbReference>
<dbReference type="RefSeq" id="WP_114744413.1">
    <property type="nucleotide sequence ID" value="NZ_QQAY01000002.1"/>
</dbReference>
<feature type="transmembrane region" description="Helical" evidence="1">
    <location>
        <begin position="51"/>
        <end position="71"/>
    </location>
</feature>
<sequence>MLAISLAVIIGGLLIIFVGYSVKKKGKTSFIAGNNEVFTPKNEKTLAARSGINIIVFGIEVVLFPIAYHFIELEGSILAILAVAHLLIFFLLMVLDQLEK</sequence>
<accession>A0A370GQN8</accession>
<dbReference type="OrthoDB" id="2884477at2"/>
<dbReference type="EMBL" id="QQAY01000002">
    <property type="protein sequence ID" value="RDI45566.1"/>
    <property type="molecule type" value="Genomic_DNA"/>
</dbReference>